<reference evidence="1" key="1">
    <citation type="submission" date="2016-01" db="EMBL/GenBank/DDBJ databases">
        <authorList>
            <person name="Peeters C."/>
        </authorList>
    </citation>
    <scope>NUCLEOTIDE SEQUENCE [LARGE SCALE GENOMIC DNA]</scope>
    <source>
        <strain evidence="1">LMG 29317</strain>
    </source>
</reference>
<evidence type="ECO:0000313" key="1">
    <source>
        <dbReference type="EMBL" id="SAL86804.1"/>
    </source>
</evidence>
<keyword evidence="2" id="KW-1185">Reference proteome</keyword>
<dbReference type="EMBL" id="FCOM02000079">
    <property type="protein sequence ID" value="SAL86804.1"/>
    <property type="molecule type" value="Genomic_DNA"/>
</dbReference>
<evidence type="ECO:0000313" key="2">
    <source>
        <dbReference type="Proteomes" id="UP000055019"/>
    </source>
</evidence>
<protein>
    <submittedName>
        <fullName evidence="1">Uncharacterized protein</fullName>
    </submittedName>
</protein>
<comment type="caution">
    <text evidence="1">The sequence shown here is derived from an EMBL/GenBank/DDBJ whole genome shotgun (WGS) entry which is preliminary data.</text>
</comment>
<accession>A0A158L0B0</accession>
<gene>
    <name evidence="1" type="ORF">AWB74_07852</name>
</gene>
<proteinExistence type="predicted"/>
<name>A0A158L0B0_9BURK</name>
<dbReference type="AlphaFoldDB" id="A0A158L0B0"/>
<dbReference type="Proteomes" id="UP000055019">
    <property type="component" value="Unassembled WGS sequence"/>
</dbReference>
<sequence>MFAYDLRGRSAVLRQRASAEGQFSVRRLQEDIVRLADIAEHQLGFDPMLHSHLAVVRSRAMERRLLAALDCLDAAIHQCESHH</sequence>
<organism evidence="1 2">
    <name type="scientific">Caballeronia arvi</name>
    <dbReference type="NCBI Taxonomy" id="1777135"/>
    <lineage>
        <taxon>Bacteria</taxon>
        <taxon>Pseudomonadati</taxon>
        <taxon>Pseudomonadota</taxon>
        <taxon>Betaproteobacteria</taxon>
        <taxon>Burkholderiales</taxon>
        <taxon>Burkholderiaceae</taxon>
        <taxon>Caballeronia</taxon>
    </lineage>
</organism>